<dbReference type="GO" id="GO:0017119">
    <property type="term" value="C:Golgi transport complex"/>
    <property type="evidence" value="ECO:0007669"/>
    <property type="project" value="TreeGrafter"/>
</dbReference>
<dbReference type="Pfam" id="PF12022">
    <property type="entry name" value="COG2_C"/>
    <property type="match status" value="1"/>
</dbReference>
<dbReference type="GO" id="GO:0007030">
    <property type="term" value="P:Golgi organization"/>
    <property type="evidence" value="ECO:0007669"/>
    <property type="project" value="InterPro"/>
</dbReference>
<protein>
    <recommendedName>
        <fullName evidence="1">COG complex component COG2 C-terminal domain-containing protein</fullName>
    </recommendedName>
</protein>
<dbReference type="AlphaFoldDB" id="Q4UGM5"/>
<dbReference type="InterPro" id="IPR009316">
    <property type="entry name" value="COG2"/>
</dbReference>
<dbReference type="Proteomes" id="UP000001950">
    <property type="component" value="Chromosome 1"/>
</dbReference>
<dbReference type="EMBL" id="CR940347">
    <property type="protein sequence ID" value="CAI73764.1"/>
    <property type="molecule type" value="Genomic_DNA"/>
</dbReference>
<dbReference type="InParanoid" id="Q4UGM5"/>
<dbReference type="SUPFAM" id="SSF54236">
    <property type="entry name" value="Ubiquitin-like"/>
    <property type="match status" value="1"/>
</dbReference>
<dbReference type="InterPro" id="IPR024603">
    <property type="entry name" value="COG_complex_COG2_C"/>
</dbReference>
<dbReference type="eggNOG" id="ENOG502TN83">
    <property type="taxonomic scope" value="Eukaryota"/>
</dbReference>
<reference evidence="2 3" key="1">
    <citation type="journal article" date="2005" name="Science">
        <title>Genome of the host-cell transforming parasite Theileria annulata compared with T. parva.</title>
        <authorList>
            <person name="Pain A."/>
            <person name="Renauld H."/>
            <person name="Berriman M."/>
            <person name="Murphy L."/>
            <person name="Yeats C.A."/>
            <person name="Weir W."/>
            <person name="Kerhornou A."/>
            <person name="Aslett M."/>
            <person name="Bishop R."/>
            <person name="Bouchier C."/>
            <person name="Cochet M."/>
            <person name="Coulson R.M.R."/>
            <person name="Cronin A."/>
            <person name="de Villiers E.P."/>
            <person name="Fraser A."/>
            <person name="Fosker N."/>
            <person name="Gardner M."/>
            <person name="Goble A."/>
            <person name="Griffiths-Jones S."/>
            <person name="Harris D.E."/>
            <person name="Katzer F."/>
            <person name="Larke N."/>
            <person name="Lord A."/>
            <person name="Maser P."/>
            <person name="McKellar S."/>
            <person name="Mooney P."/>
            <person name="Morton F."/>
            <person name="Nene V."/>
            <person name="O'Neil S."/>
            <person name="Price C."/>
            <person name="Quail M.A."/>
            <person name="Rabbinowitsch E."/>
            <person name="Rawlings N.D."/>
            <person name="Rutter S."/>
            <person name="Saunders D."/>
            <person name="Seeger K."/>
            <person name="Shah T."/>
            <person name="Squares R."/>
            <person name="Squares S."/>
            <person name="Tivey A."/>
            <person name="Walker A.R."/>
            <person name="Woodward J."/>
            <person name="Dobbelaere D.A.E."/>
            <person name="Langsley G."/>
            <person name="Rajandream M.A."/>
            <person name="McKeever D."/>
            <person name="Shiels B."/>
            <person name="Tait A."/>
            <person name="Barrell B.G."/>
            <person name="Hall N."/>
        </authorList>
    </citation>
    <scope>NUCLEOTIDE SEQUENCE [LARGE SCALE GENOMIC DNA]</scope>
    <source>
        <strain evidence="3">Ankara</strain>
    </source>
</reference>
<dbReference type="PANTHER" id="PTHR12961:SF0">
    <property type="entry name" value="CONSERVED OLIGOMERIC GOLGI COMPLEX SUBUNIT 2"/>
    <property type="match status" value="1"/>
</dbReference>
<organism evidence="2 3">
    <name type="scientific">Theileria annulata</name>
    <dbReference type="NCBI Taxonomy" id="5874"/>
    <lineage>
        <taxon>Eukaryota</taxon>
        <taxon>Sar</taxon>
        <taxon>Alveolata</taxon>
        <taxon>Apicomplexa</taxon>
        <taxon>Aconoidasida</taxon>
        <taxon>Piroplasmida</taxon>
        <taxon>Theileriidae</taxon>
        <taxon>Theileria</taxon>
    </lineage>
</organism>
<dbReference type="RefSeq" id="XP_954441.1">
    <property type="nucleotide sequence ID" value="XM_949348.1"/>
</dbReference>
<accession>Q4UGM5</accession>
<evidence type="ECO:0000313" key="3">
    <source>
        <dbReference type="Proteomes" id="UP000001950"/>
    </source>
</evidence>
<evidence type="ECO:0000259" key="1">
    <source>
        <dbReference type="Pfam" id="PF12022"/>
    </source>
</evidence>
<dbReference type="GO" id="GO:0016020">
    <property type="term" value="C:membrane"/>
    <property type="evidence" value="ECO:0007669"/>
    <property type="project" value="InterPro"/>
</dbReference>
<evidence type="ECO:0000313" key="2">
    <source>
        <dbReference type="EMBL" id="CAI73764.1"/>
    </source>
</evidence>
<dbReference type="GO" id="GO:0015031">
    <property type="term" value="P:protein transport"/>
    <property type="evidence" value="ECO:0007669"/>
    <property type="project" value="InterPro"/>
</dbReference>
<dbReference type="InterPro" id="IPR029071">
    <property type="entry name" value="Ubiquitin-like_domsf"/>
</dbReference>
<dbReference type="OrthoDB" id="364453at2759"/>
<dbReference type="VEuPathDB" id="PiroplasmaDB:TA21410"/>
<dbReference type="OMA" id="YNLESSW"/>
<name>Q4UGM5_THEAN</name>
<dbReference type="GeneID" id="3863440"/>
<dbReference type="STRING" id="5874.Q4UGM5"/>
<dbReference type="GO" id="GO:0006891">
    <property type="term" value="P:intra-Golgi vesicle-mediated transport"/>
    <property type="evidence" value="ECO:0007669"/>
    <property type="project" value="TreeGrafter"/>
</dbReference>
<gene>
    <name evidence="2" type="ORF">TA21410</name>
</gene>
<proteinExistence type="predicted"/>
<dbReference type="PANTHER" id="PTHR12961">
    <property type="entry name" value="CONSERVED OLIGOMERIC GOLGI COMPLEX COMPONENT 2"/>
    <property type="match status" value="1"/>
</dbReference>
<feature type="domain" description="COG complex component COG2 C-terminal" evidence="1">
    <location>
        <begin position="758"/>
        <end position="879"/>
    </location>
</feature>
<dbReference type="KEGG" id="tan:TA21410"/>
<sequence length="986" mass="112329">MEVEGESLDWIRCMNSQLKSPGTYIANRLESVSLEQLQREFSSLLLTSQSHGSSLLSSAFSNASTHNDHLKKIIMSMWPLKEKVTSSYEVLKNIRDQNTNIINSVNSLLNRLNIVLYSKKALSTLIKANQIFQTLCSELLHTFSPLDLDNYGYKLLNDVSKFSNYTLTDVRNDTKLSNDVVKVLKLIEIVNKNVYKVNSIIHNIEGYNLESSWLLLQFAPRELQRVLSLIEEFKTYDTKLVQLLQNHQISSEYETCLQYIITNHFSINIGIEYGKLGVELSVKRLEEDVKAVRKSLITLIEVCSNIAFTRLYKLYTELNEMNMIIDSDGVDGVRIRAEIDKYLSALVYTIKGFKLLNNDLTPILYIFNETFLTPYSNISKTDSTDKQFDAVNLDVIGYEESGNFGSFVDWVEFVIFNPQKSVLIQFLNELSNSLGDESFKSLCILDPVARWIFSLVEDSFSFIFTPIYPEHYRANYLSFERLLTLIESNSDTSLRHLLKWRATPVPYSYSTRFCFNVITNSFLDNVFSVVNSELQKHHELDGNFYRLGDKTFYLTSSLTVYKQMNELFDEKCMFNHLFPQHLKSFSDIVKLYLNHVESFITHMEMSNNKPELNTPSKSVLDGSKGLSGVKDFHGGSGLQGGKGSNGGFLWSSGLSFAYSAYVLHDIIEVLNSLAVSELGRCKFDSLRNEITFEGFGSVSKLTLKVCSMPLELYLKRKDNSVDLSQLWENSLKQDEICFKGGSDEDLKSLVKFTVKAMLLLLEFINNINDNINFIKDKLSQYIVSSLYNSSKCSLQFIQSLSSKFRSSNLQEKNEVSDYVKFLVAPICSFNEFTQEILSKEVIKDIMVKTIQLVSSDYISHISGLVNSVETLNASLMNPKHISISEYSESFLIVDVEMLKKQISRDIEEFYETCKHKFHVDKSDCNSLELLLQKVTFKIVLASDANQPYKVLNPATCAIITNDGVGINPTQTAGFNYTSLAFCLNPH</sequence>
<keyword evidence="3" id="KW-1185">Reference proteome</keyword>